<comment type="caution">
    <text evidence="1">The sequence shown here is derived from an EMBL/GenBank/DDBJ whole genome shotgun (WGS) entry which is preliminary data.</text>
</comment>
<proteinExistence type="predicted"/>
<name>X1FHU3_9ZZZZ</name>
<sequence>ITRTKKGRKLIAEALKKGTFINLELDTSKEKHVKNLLLQYSISKIERKENFMKTKFGPLKEVKSTV</sequence>
<evidence type="ECO:0000313" key="1">
    <source>
        <dbReference type="EMBL" id="GAH45231.1"/>
    </source>
</evidence>
<dbReference type="AlphaFoldDB" id="X1FHU3"/>
<organism evidence="1">
    <name type="scientific">marine sediment metagenome</name>
    <dbReference type="NCBI Taxonomy" id="412755"/>
    <lineage>
        <taxon>unclassified sequences</taxon>
        <taxon>metagenomes</taxon>
        <taxon>ecological metagenomes</taxon>
    </lineage>
</organism>
<reference evidence="1" key="1">
    <citation type="journal article" date="2014" name="Front. Microbiol.">
        <title>High frequency of phylogenetically diverse reductive dehalogenase-homologous genes in deep subseafloor sedimentary metagenomes.</title>
        <authorList>
            <person name="Kawai M."/>
            <person name="Futagami T."/>
            <person name="Toyoda A."/>
            <person name="Takaki Y."/>
            <person name="Nishi S."/>
            <person name="Hori S."/>
            <person name="Arai W."/>
            <person name="Tsubouchi T."/>
            <person name="Morono Y."/>
            <person name="Uchiyama I."/>
            <person name="Ito T."/>
            <person name="Fujiyama A."/>
            <person name="Inagaki F."/>
            <person name="Takami H."/>
        </authorList>
    </citation>
    <scope>NUCLEOTIDE SEQUENCE</scope>
    <source>
        <strain evidence="1">Expedition CK06-06</strain>
    </source>
</reference>
<protein>
    <submittedName>
        <fullName evidence="1">Uncharacterized protein</fullName>
    </submittedName>
</protein>
<feature type="non-terminal residue" evidence="1">
    <location>
        <position position="1"/>
    </location>
</feature>
<dbReference type="EMBL" id="BARU01010126">
    <property type="protein sequence ID" value="GAH45231.1"/>
    <property type="molecule type" value="Genomic_DNA"/>
</dbReference>
<accession>X1FHU3</accession>
<gene>
    <name evidence="1" type="ORF">S03H2_19390</name>
</gene>